<dbReference type="InterPro" id="IPR008145">
    <property type="entry name" value="GK/Ca_channel_bsu"/>
</dbReference>
<dbReference type="NCBIfam" id="TIGR02322">
    <property type="entry name" value="phosphon_PhnN"/>
    <property type="match status" value="1"/>
</dbReference>
<dbReference type="Pfam" id="PF13671">
    <property type="entry name" value="AAA_33"/>
    <property type="match status" value="1"/>
</dbReference>
<accession>A0A558HI71</accession>
<comment type="pathway">
    <text evidence="2 6">Metabolic intermediate biosynthesis; 5-phospho-alpha-D-ribose 1-diphosphate biosynthesis; 5-phospho-alpha-D-ribose 1-diphosphate from D-ribose 5-phosphate (route II): step 3/3.</text>
</comment>
<gene>
    <name evidence="6 8" type="primary">phnN</name>
    <name evidence="8" type="ORF">FQP86_13785</name>
</gene>
<dbReference type="EC" id="2.7.4.23" evidence="6"/>
<dbReference type="SUPFAM" id="SSF52540">
    <property type="entry name" value="P-loop containing nucleoside triphosphate hydrolases"/>
    <property type="match status" value="1"/>
</dbReference>
<dbReference type="Gene3D" id="3.40.50.300">
    <property type="entry name" value="P-loop containing nucleotide triphosphate hydrolases"/>
    <property type="match status" value="1"/>
</dbReference>
<dbReference type="InterPro" id="IPR012699">
    <property type="entry name" value="PhnN"/>
</dbReference>
<sequence length="186" mass="20401">MGRLIYLMGASGVGKDSLLKAVRHQQPDWLVAHRYLTRASGAHEQCVTLSDTEFAVRRELEVLCLEWQAHGLHYGIGVEIEAWLARGATVLLNGSRRALPQARQRFGAALVPVLITASTEVLRQRLTQRGRESCDDIERRLERHQEVQAELMGACADVASIDNGGALAESLAALSDIIERHGATLA</sequence>
<evidence type="ECO:0000256" key="6">
    <source>
        <dbReference type="HAMAP-Rule" id="MF_00836"/>
    </source>
</evidence>
<organism evidence="8 9">
    <name type="scientific">Cobetia crustatorum</name>
    <dbReference type="NCBI Taxonomy" id="553385"/>
    <lineage>
        <taxon>Bacteria</taxon>
        <taxon>Pseudomonadati</taxon>
        <taxon>Pseudomonadota</taxon>
        <taxon>Gammaproteobacteria</taxon>
        <taxon>Oceanospirillales</taxon>
        <taxon>Halomonadaceae</taxon>
        <taxon>Cobetia</taxon>
    </lineage>
</organism>
<evidence type="ECO:0000256" key="5">
    <source>
        <dbReference type="ARBA" id="ARBA00022840"/>
    </source>
</evidence>
<comment type="function">
    <text evidence="6">Catalyzes the phosphorylation of ribose 1,5-bisphosphate to 5-phospho-D-ribosyl alpha-1-diphosphate (PRPP).</text>
</comment>
<keyword evidence="9" id="KW-1185">Reference proteome</keyword>
<feature type="domain" description="Guanylate kinase/L-type calcium channel beta subunit" evidence="7">
    <location>
        <begin position="1"/>
        <end position="175"/>
    </location>
</feature>
<proteinExistence type="inferred from homology"/>
<dbReference type="NCBIfam" id="NF007485">
    <property type="entry name" value="PRK10078.1"/>
    <property type="match status" value="1"/>
</dbReference>
<dbReference type="SMART" id="SM00072">
    <property type="entry name" value="GuKc"/>
    <property type="match status" value="1"/>
</dbReference>
<name>A0A558HI71_9GAMM</name>
<comment type="similarity">
    <text evidence="6">Belongs to the ribose 1,5-bisphosphokinase family.</text>
</comment>
<comment type="catalytic activity">
    <reaction evidence="1 6">
        <text>alpha-D-ribose 1,5-bisphosphate + ATP = 5-phospho-alpha-D-ribose 1-diphosphate + ADP</text>
        <dbReference type="Rhea" id="RHEA:20109"/>
        <dbReference type="ChEBI" id="CHEBI:30616"/>
        <dbReference type="ChEBI" id="CHEBI:58017"/>
        <dbReference type="ChEBI" id="CHEBI:68688"/>
        <dbReference type="ChEBI" id="CHEBI:456216"/>
        <dbReference type="EC" id="2.7.4.23"/>
    </reaction>
</comment>
<comment type="caution">
    <text evidence="6">Lacks conserved residue(s) required for the propagation of feature annotation.</text>
</comment>
<dbReference type="EMBL" id="VNFH01000009">
    <property type="protein sequence ID" value="TVU68829.1"/>
    <property type="molecule type" value="Genomic_DNA"/>
</dbReference>
<evidence type="ECO:0000256" key="1">
    <source>
        <dbReference type="ARBA" id="ARBA00000373"/>
    </source>
</evidence>
<dbReference type="Proteomes" id="UP000319941">
    <property type="component" value="Unassembled WGS sequence"/>
</dbReference>
<evidence type="ECO:0000256" key="3">
    <source>
        <dbReference type="ARBA" id="ARBA00022679"/>
    </source>
</evidence>
<dbReference type="RefSeq" id="WP_144727872.1">
    <property type="nucleotide sequence ID" value="NZ_CAWOWR010000147.1"/>
</dbReference>
<dbReference type="GO" id="GO:0019634">
    <property type="term" value="P:organic phosphonate metabolic process"/>
    <property type="evidence" value="ECO:0007669"/>
    <property type="project" value="UniProtKB-UniRule"/>
</dbReference>
<keyword evidence="4 6" id="KW-0547">Nucleotide-binding</keyword>
<keyword evidence="8" id="KW-0418">Kinase</keyword>
<dbReference type="HAMAP" id="MF_00836">
    <property type="entry name" value="PhnN"/>
    <property type="match status" value="1"/>
</dbReference>
<dbReference type="AlphaFoldDB" id="A0A558HI71"/>
<evidence type="ECO:0000313" key="8">
    <source>
        <dbReference type="EMBL" id="TVU68829.1"/>
    </source>
</evidence>
<evidence type="ECO:0000259" key="7">
    <source>
        <dbReference type="SMART" id="SM00072"/>
    </source>
</evidence>
<keyword evidence="3 6" id="KW-0808">Transferase</keyword>
<evidence type="ECO:0000256" key="4">
    <source>
        <dbReference type="ARBA" id="ARBA00022741"/>
    </source>
</evidence>
<dbReference type="OrthoDB" id="341217at2"/>
<evidence type="ECO:0000313" key="9">
    <source>
        <dbReference type="Proteomes" id="UP000319941"/>
    </source>
</evidence>
<dbReference type="InterPro" id="IPR027417">
    <property type="entry name" value="P-loop_NTPase"/>
</dbReference>
<keyword evidence="5 6" id="KW-0067">ATP-binding</keyword>
<dbReference type="STRING" id="553385.GCA_000591415_00529"/>
<evidence type="ECO:0000256" key="2">
    <source>
        <dbReference type="ARBA" id="ARBA00005069"/>
    </source>
</evidence>
<dbReference type="GO" id="GO:0006015">
    <property type="term" value="P:5-phosphoribose 1-diphosphate biosynthetic process"/>
    <property type="evidence" value="ECO:0007669"/>
    <property type="project" value="UniProtKB-UniRule"/>
</dbReference>
<reference evidence="8 9" key="1">
    <citation type="submission" date="2019-07" db="EMBL/GenBank/DDBJ databases">
        <title>Diversity of Bacteria from Kongsfjorden, Arctic.</title>
        <authorList>
            <person name="Yu Y."/>
        </authorList>
    </citation>
    <scope>NUCLEOTIDE SEQUENCE [LARGE SCALE GENOMIC DNA]</scope>
    <source>
        <strain evidence="8 9">SM1923</strain>
    </source>
</reference>
<comment type="caution">
    <text evidence="8">The sequence shown here is derived from an EMBL/GenBank/DDBJ whole genome shotgun (WGS) entry which is preliminary data.</text>
</comment>
<dbReference type="GO" id="GO:0033863">
    <property type="term" value="F:ribose 1,5-bisphosphate phosphokinase activity"/>
    <property type="evidence" value="ECO:0007669"/>
    <property type="project" value="UniProtKB-UniRule"/>
</dbReference>
<protein>
    <recommendedName>
        <fullName evidence="6">Ribose 1,5-bisphosphate phosphokinase PhnN</fullName>
        <ecNumber evidence="6">2.7.4.23</ecNumber>
    </recommendedName>
    <alternativeName>
        <fullName evidence="6">Ribose 1,5-bisphosphokinase</fullName>
    </alternativeName>
</protein>
<dbReference type="GO" id="GO:0005524">
    <property type="term" value="F:ATP binding"/>
    <property type="evidence" value="ECO:0007669"/>
    <property type="project" value="UniProtKB-KW"/>
</dbReference>
<dbReference type="UniPathway" id="UPA00087">
    <property type="reaction ID" value="UER00175"/>
</dbReference>